<dbReference type="InterPro" id="IPR010359">
    <property type="entry name" value="IrrE_HExxH"/>
</dbReference>
<evidence type="ECO:0000259" key="1">
    <source>
        <dbReference type="Pfam" id="PF06114"/>
    </source>
</evidence>
<dbReference type="Pfam" id="PF06114">
    <property type="entry name" value="Peptidase_M78"/>
    <property type="match status" value="1"/>
</dbReference>
<evidence type="ECO:0000313" key="3">
    <source>
        <dbReference type="Proteomes" id="UP000467132"/>
    </source>
</evidence>
<dbReference type="EMBL" id="QXXA01000032">
    <property type="protein sequence ID" value="NBI08358.1"/>
    <property type="molecule type" value="Genomic_DNA"/>
</dbReference>
<dbReference type="OrthoDB" id="9816277at2"/>
<proteinExistence type="predicted"/>
<name>A0A845R417_9CLOT</name>
<comment type="caution">
    <text evidence="2">The sequence shown here is derived from an EMBL/GenBank/DDBJ whole genome shotgun (WGS) entry which is preliminary data.</text>
</comment>
<dbReference type="Proteomes" id="UP000467132">
    <property type="component" value="Unassembled WGS sequence"/>
</dbReference>
<dbReference type="Gene3D" id="1.10.10.2910">
    <property type="match status" value="1"/>
</dbReference>
<sequence>MNNEIKEIVEGLIEMSDTRNPFEICEYLGIVLLYEDLGPEILGYYQKTESNHEILHINNQIDETLQQYICSHELGHAVLEPDISLSFFIENPLLVKNKPEIDADKFAAELLLDDSLAERYPTFTLEQIAAAENVPLKLVKLKLSNIFLS</sequence>
<accession>A0A845R417</accession>
<reference evidence="2 3" key="1">
    <citation type="submission" date="2018-08" db="EMBL/GenBank/DDBJ databases">
        <title>Murine metabolic-syndrome-specific gut microbial biobank.</title>
        <authorList>
            <person name="Liu C."/>
        </authorList>
    </citation>
    <scope>NUCLEOTIDE SEQUENCE [LARGE SCALE GENOMIC DNA]</scope>
    <source>
        <strain evidence="2 3">583</strain>
    </source>
</reference>
<feature type="domain" description="IrrE N-terminal-like" evidence="1">
    <location>
        <begin position="25"/>
        <end position="143"/>
    </location>
</feature>
<keyword evidence="3" id="KW-1185">Reference proteome</keyword>
<dbReference type="RefSeq" id="WP_160198823.1">
    <property type="nucleotide sequence ID" value="NZ_QXXA01000032.1"/>
</dbReference>
<gene>
    <name evidence="2" type="ORF">D3Z33_16010</name>
</gene>
<evidence type="ECO:0000313" key="2">
    <source>
        <dbReference type="EMBL" id="NBI08358.1"/>
    </source>
</evidence>
<protein>
    <submittedName>
        <fullName evidence="2">ImmA/IrrE family metallo-endopeptidase</fullName>
    </submittedName>
</protein>
<organism evidence="2 3">
    <name type="scientific">Senegalia massiliensis</name>
    <dbReference type="NCBI Taxonomy" id="1720316"/>
    <lineage>
        <taxon>Bacteria</taxon>
        <taxon>Bacillati</taxon>
        <taxon>Bacillota</taxon>
        <taxon>Clostridia</taxon>
        <taxon>Eubacteriales</taxon>
        <taxon>Clostridiaceae</taxon>
        <taxon>Senegalia</taxon>
    </lineage>
</organism>
<dbReference type="AlphaFoldDB" id="A0A845R417"/>